<dbReference type="EMBL" id="QXFY01000715">
    <property type="protein sequence ID" value="KAE9337274.1"/>
    <property type="molecule type" value="Genomic_DNA"/>
</dbReference>
<reference evidence="2 3" key="1">
    <citation type="submission" date="2018-09" db="EMBL/GenBank/DDBJ databases">
        <title>Genomic investigation of the strawberry pathogen Phytophthora fragariae indicates pathogenicity is determined by transcriptional variation in three key races.</title>
        <authorList>
            <person name="Adams T.M."/>
            <person name="Armitage A.D."/>
            <person name="Sobczyk M.K."/>
            <person name="Bates H.J."/>
            <person name="Dunwell J.M."/>
            <person name="Nellist C.F."/>
            <person name="Harrison R.J."/>
        </authorList>
    </citation>
    <scope>NUCLEOTIDE SEQUENCE [LARGE SCALE GENOMIC DNA]</scope>
    <source>
        <strain evidence="2 3">NOV-77</strain>
    </source>
</reference>
<evidence type="ECO:0000256" key="1">
    <source>
        <dbReference type="SAM" id="MobiDB-lite"/>
    </source>
</evidence>
<evidence type="ECO:0000313" key="3">
    <source>
        <dbReference type="Proteomes" id="UP000486351"/>
    </source>
</evidence>
<feature type="region of interest" description="Disordered" evidence="1">
    <location>
        <begin position="131"/>
        <end position="152"/>
    </location>
</feature>
<gene>
    <name evidence="2" type="ORF">PF008_g12616</name>
</gene>
<dbReference type="Proteomes" id="UP000486351">
    <property type="component" value="Unassembled WGS sequence"/>
</dbReference>
<evidence type="ECO:0000313" key="2">
    <source>
        <dbReference type="EMBL" id="KAE9337274.1"/>
    </source>
</evidence>
<proteinExistence type="predicted"/>
<sequence>MNLLVVPKPFITACLVLILVSRLPLCFPLSTMPNTAVMSASKPTKNAISPTKEFKTLYITASNTYTIRVSNEVIRYLRLTMNTTVPLLASTRKQSKSLSPRSLKRSSAESTLEMCASGSHLLHPWMLKTRAKRSGSPMTTRGRAGALHLQDH</sequence>
<organism evidence="2 3">
    <name type="scientific">Phytophthora fragariae</name>
    <dbReference type="NCBI Taxonomy" id="53985"/>
    <lineage>
        <taxon>Eukaryota</taxon>
        <taxon>Sar</taxon>
        <taxon>Stramenopiles</taxon>
        <taxon>Oomycota</taxon>
        <taxon>Peronosporomycetes</taxon>
        <taxon>Peronosporales</taxon>
        <taxon>Peronosporaceae</taxon>
        <taxon>Phytophthora</taxon>
    </lineage>
</organism>
<protein>
    <submittedName>
        <fullName evidence="2">Uncharacterized protein</fullName>
    </submittedName>
</protein>
<dbReference type="AlphaFoldDB" id="A0A6G0RNS5"/>
<name>A0A6G0RNS5_9STRA</name>
<comment type="caution">
    <text evidence="2">The sequence shown here is derived from an EMBL/GenBank/DDBJ whole genome shotgun (WGS) entry which is preliminary data.</text>
</comment>
<accession>A0A6G0RNS5</accession>